<dbReference type="Proteomes" id="UP000186922">
    <property type="component" value="Unassembled WGS sequence"/>
</dbReference>
<evidence type="ECO:0000256" key="1">
    <source>
        <dbReference type="SAM" id="MobiDB-lite"/>
    </source>
</evidence>
<dbReference type="GO" id="GO:0060271">
    <property type="term" value="P:cilium assembly"/>
    <property type="evidence" value="ECO:0007669"/>
    <property type="project" value="TreeGrafter"/>
</dbReference>
<gene>
    <name evidence="2" type="primary">RvY_08269-1</name>
    <name evidence="2" type="synonym">RvY_08269.1</name>
    <name evidence="2" type="ORF">RvY_08269</name>
</gene>
<accession>A0A1D1VEF5</accession>
<evidence type="ECO:0000313" key="3">
    <source>
        <dbReference type="Proteomes" id="UP000186922"/>
    </source>
</evidence>
<evidence type="ECO:0000313" key="2">
    <source>
        <dbReference type="EMBL" id="GAU96898.1"/>
    </source>
</evidence>
<dbReference type="Gene3D" id="1.20.1270.60">
    <property type="entry name" value="Arfaptin homology (AH) domain/BAR domain"/>
    <property type="match status" value="1"/>
</dbReference>
<dbReference type="OrthoDB" id="60621at2759"/>
<feature type="compositionally biased region" description="Basic and acidic residues" evidence="1">
    <location>
        <begin position="315"/>
        <end position="327"/>
    </location>
</feature>
<dbReference type="STRING" id="947166.A0A1D1VEF5"/>
<evidence type="ECO:0008006" key="4">
    <source>
        <dbReference type="Google" id="ProtNLM"/>
    </source>
</evidence>
<dbReference type="InterPro" id="IPR009602">
    <property type="entry name" value="CBAR/FAM92"/>
</dbReference>
<dbReference type="EMBL" id="BDGG01000003">
    <property type="protein sequence ID" value="GAU96898.1"/>
    <property type="molecule type" value="Genomic_DNA"/>
</dbReference>
<dbReference type="InterPro" id="IPR027267">
    <property type="entry name" value="AH/BAR_dom_sf"/>
</dbReference>
<organism evidence="2 3">
    <name type="scientific">Ramazzottius varieornatus</name>
    <name type="common">Water bear</name>
    <name type="synonym">Tardigrade</name>
    <dbReference type="NCBI Taxonomy" id="947166"/>
    <lineage>
        <taxon>Eukaryota</taxon>
        <taxon>Metazoa</taxon>
        <taxon>Ecdysozoa</taxon>
        <taxon>Tardigrada</taxon>
        <taxon>Eutardigrada</taxon>
        <taxon>Parachela</taxon>
        <taxon>Hypsibioidea</taxon>
        <taxon>Ramazzottiidae</taxon>
        <taxon>Ramazzottius</taxon>
    </lineage>
</organism>
<dbReference type="PANTHER" id="PTHR21223">
    <property type="entry name" value="CBY1-INTERACTING BAR DOMAIN-CONTAINING PROTEIN HOMOLOG"/>
    <property type="match status" value="1"/>
</dbReference>
<dbReference type="PANTHER" id="PTHR21223:SF2">
    <property type="entry name" value="CBY1-INTERACTING BAR DOMAIN-CONTAINING PROTEIN HOMOLOG"/>
    <property type="match status" value="1"/>
</dbReference>
<dbReference type="GO" id="GO:0036064">
    <property type="term" value="C:ciliary basal body"/>
    <property type="evidence" value="ECO:0007669"/>
    <property type="project" value="TreeGrafter"/>
</dbReference>
<name>A0A1D1VEF5_RAMVA</name>
<keyword evidence="3" id="KW-1185">Reference proteome</keyword>
<dbReference type="Pfam" id="PF06730">
    <property type="entry name" value="FAM92"/>
    <property type="match status" value="1"/>
</dbReference>
<feature type="compositionally biased region" description="Low complexity" evidence="1">
    <location>
        <begin position="299"/>
        <end position="311"/>
    </location>
</feature>
<dbReference type="GO" id="GO:0035869">
    <property type="term" value="C:ciliary transition zone"/>
    <property type="evidence" value="ECO:0007669"/>
    <property type="project" value="TreeGrafter"/>
</dbReference>
<feature type="region of interest" description="Disordered" evidence="1">
    <location>
        <begin position="228"/>
        <end position="255"/>
    </location>
</feature>
<reference evidence="2 3" key="1">
    <citation type="journal article" date="2016" name="Nat. Commun.">
        <title>Extremotolerant tardigrade genome and improved radiotolerance of human cultured cells by tardigrade-unique protein.</title>
        <authorList>
            <person name="Hashimoto T."/>
            <person name="Horikawa D.D."/>
            <person name="Saito Y."/>
            <person name="Kuwahara H."/>
            <person name="Kozuka-Hata H."/>
            <person name="Shin-I T."/>
            <person name="Minakuchi Y."/>
            <person name="Ohishi K."/>
            <person name="Motoyama A."/>
            <person name="Aizu T."/>
            <person name="Enomoto A."/>
            <person name="Kondo K."/>
            <person name="Tanaka S."/>
            <person name="Hara Y."/>
            <person name="Koshikawa S."/>
            <person name="Sagara H."/>
            <person name="Miura T."/>
            <person name="Yokobori S."/>
            <person name="Miyagawa K."/>
            <person name="Suzuki Y."/>
            <person name="Kubo T."/>
            <person name="Oyama M."/>
            <person name="Kohara Y."/>
            <person name="Fujiyama A."/>
            <person name="Arakawa K."/>
            <person name="Katayama T."/>
            <person name="Toyoda A."/>
            <person name="Kunieda T."/>
        </authorList>
    </citation>
    <scope>NUCLEOTIDE SEQUENCE [LARGE SCALE GENOMIC DNA]</scope>
    <source>
        <strain evidence="2 3">YOKOZUNA-1</strain>
    </source>
</reference>
<dbReference type="AlphaFoldDB" id="A0A1D1VEF5"/>
<proteinExistence type="predicted"/>
<dbReference type="SUPFAM" id="SSF103657">
    <property type="entry name" value="BAR/IMD domain-like"/>
    <property type="match status" value="1"/>
</dbReference>
<feature type="compositionally biased region" description="Basic and acidic residues" evidence="1">
    <location>
        <begin position="244"/>
        <end position="255"/>
    </location>
</feature>
<protein>
    <recommendedName>
        <fullName evidence="4">BAR domain-containing protein</fullName>
    </recommendedName>
</protein>
<feature type="region of interest" description="Disordered" evidence="1">
    <location>
        <begin position="296"/>
        <end position="352"/>
    </location>
</feature>
<sequence length="352" mass="39534">MNPSPVEYQCKLVNGRVENVGKHANYFSQGFTAYTRKVAGVRDKGDDLVDLLTSFANHEAHNSSSSRQLHEFAHWLAMVQDFRHHSTTRLSMRILPSFQTLSANATSLKSTVKKCTAAVDKTKKALETANNVKNKNGEHSAMYHLALDGHKASTRETSRQAEVLRVQAKEFEATKLEQMKKVLCDFAQSELMFHTRAVEMCTAAFRAAQAISVEEDLHQFVDVYEAMDDHQNSRNPEVAPTYTRTDHRRTSVVQNERRTVASLRASISQPALTSHLTNGHQEDERYDVVSQPLRFRGTSSNAHSSVALSSNPTGERNEHAQLEERPRPQPARAVARAQSDRQDSDESETDSE</sequence>
<comment type="caution">
    <text evidence="2">The sequence shown here is derived from an EMBL/GenBank/DDBJ whole genome shotgun (WGS) entry which is preliminary data.</text>
</comment>